<organism evidence="10 11">
    <name type="scientific">Acidovorax bellezanensis</name>
    <dbReference type="NCBI Taxonomy" id="2976702"/>
    <lineage>
        <taxon>Bacteria</taxon>
        <taxon>Pseudomonadati</taxon>
        <taxon>Pseudomonadota</taxon>
        <taxon>Betaproteobacteria</taxon>
        <taxon>Burkholderiales</taxon>
        <taxon>Comamonadaceae</taxon>
        <taxon>Acidovorax</taxon>
    </lineage>
</organism>
<evidence type="ECO:0000256" key="3">
    <source>
        <dbReference type="ARBA" id="ARBA00022679"/>
    </source>
</evidence>
<dbReference type="Proteomes" id="UP001525968">
    <property type="component" value="Unassembled WGS sequence"/>
</dbReference>
<evidence type="ECO:0000256" key="5">
    <source>
        <dbReference type="ARBA" id="ARBA00022984"/>
    </source>
</evidence>
<keyword evidence="11" id="KW-1185">Reference proteome</keyword>
<sequence length="449" mass="48859">MLRQQLGRALVAMAVVGMGAALLATACTNGRNESPETVVEAVRPASTDRAEVAAVSATVALNVAAAPTSAEARLLRVIQLVEGQELDAALQAVAQLTEDIPNFLAAQLVYADLLRFKTGRHAGLAESPGASVTDLPAKKVSVAPKAADEQPLDWQAQMQGLRKELERRVHGSSFSPPAGSIPREFQLLGASVRHALAIDASKSRLYVFSHEQGKLRLVADYYISVGKLGMGKSQEGDQRTPQGVYFIGRPIAGAKLPDFYGKGALTLNYPNDWDKAQDRSGDGIWLHGSPPDQFARLPQASDGCIVLANTDLLALMKTVDRQTPVVLSDKLQWQVQSDLVQEKAADSFAPVLAAWQQAWTQADPQLLSKMYGQDPTTESFAKARLTELFRSSDVSLQNLSVYAWKDKEGDIRIVDAQIGSKKVGKFQPLRQYWRKAGSHWEIFSEEVRG</sequence>
<dbReference type="Pfam" id="PF03734">
    <property type="entry name" value="YkuD"/>
    <property type="match status" value="1"/>
</dbReference>
<evidence type="ECO:0000256" key="4">
    <source>
        <dbReference type="ARBA" id="ARBA00022960"/>
    </source>
</evidence>
<reference evidence="10 11" key="1">
    <citation type="submission" date="2022-09" db="EMBL/GenBank/DDBJ databases">
        <title>Draft genome of isolate Be4.</title>
        <authorList>
            <person name="Sanchez-Castro I."/>
            <person name="Martinez-Rodriguez P."/>
            <person name="Descostes M."/>
            <person name="Merroun M."/>
        </authorList>
    </citation>
    <scope>NUCLEOTIDE SEQUENCE [LARGE SCALE GENOMIC DNA]</scope>
    <source>
        <strain evidence="10 11">Be4</strain>
    </source>
</reference>
<feature type="chain" id="PRO_5046625068" evidence="8">
    <location>
        <begin position="27"/>
        <end position="449"/>
    </location>
</feature>
<evidence type="ECO:0000256" key="7">
    <source>
        <dbReference type="PROSITE-ProRule" id="PRU01373"/>
    </source>
</evidence>
<proteinExistence type="inferred from homology"/>
<feature type="active site" description="Nucleophile" evidence="7">
    <location>
        <position position="304"/>
    </location>
</feature>
<evidence type="ECO:0000259" key="9">
    <source>
        <dbReference type="PROSITE" id="PS52029"/>
    </source>
</evidence>
<dbReference type="InterPro" id="IPR005490">
    <property type="entry name" value="LD_TPept_cat_dom"/>
</dbReference>
<feature type="active site" description="Proton donor/acceptor" evidence="7">
    <location>
        <position position="287"/>
    </location>
</feature>
<comment type="caution">
    <text evidence="10">The sequence shown here is derived from an EMBL/GenBank/DDBJ whole genome shotgun (WGS) entry which is preliminary data.</text>
</comment>
<evidence type="ECO:0000256" key="6">
    <source>
        <dbReference type="ARBA" id="ARBA00023316"/>
    </source>
</evidence>
<protein>
    <submittedName>
        <fullName evidence="10">L,D-transpeptidase family protein</fullName>
    </submittedName>
</protein>
<evidence type="ECO:0000256" key="1">
    <source>
        <dbReference type="ARBA" id="ARBA00004752"/>
    </source>
</evidence>
<gene>
    <name evidence="10" type="ORF">N0K08_16765</name>
</gene>
<dbReference type="InterPro" id="IPR038063">
    <property type="entry name" value="Transpep_catalytic_dom"/>
</dbReference>
<comment type="similarity">
    <text evidence="2">Belongs to the YkuD family.</text>
</comment>
<dbReference type="RefSeq" id="WP_261501526.1">
    <property type="nucleotide sequence ID" value="NZ_JAODYH010000007.1"/>
</dbReference>
<name>A0ABT2PSN5_9BURK</name>
<keyword evidence="4 7" id="KW-0133">Cell shape</keyword>
<accession>A0ABT2PSN5</accession>
<keyword evidence="3" id="KW-0808">Transferase</keyword>
<evidence type="ECO:0000313" key="10">
    <source>
        <dbReference type="EMBL" id="MCT9812297.1"/>
    </source>
</evidence>
<dbReference type="EMBL" id="JAODYH010000007">
    <property type="protein sequence ID" value="MCT9812297.1"/>
    <property type="molecule type" value="Genomic_DNA"/>
</dbReference>
<evidence type="ECO:0000313" key="11">
    <source>
        <dbReference type="Proteomes" id="UP001525968"/>
    </source>
</evidence>
<keyword evidence="6 7" id="KW-0961">Cell wall biogenesis/degradation</keyword>
<dbReference type="PROSITE" id="PS51257">
    <property type="entry name" value="PROKAR_LIPOPROTEIN"/>
    <property type="match status" value="1"/>
</dbReference>
<feature type="domain" description="L,D-TPase catalytic" evidence="9">
    <location>
        <begin position="194"/>
        <end position="328"/>
    </location>
</feature>
<dbReference type="PROSITE" id="PS52029">
    <property type="entry name" value="LD_TPASE"/>
    <property type="match status" value="1"/>
</dbReference>
<feature type="signal peptide" evidence="8">
    <location>
        <begin position="1"/>
        <end position="26"/>
    </location>
</feature>
<keyword evidence="5 7" id="KW-0573">Peptidoglycan synthesis</keyword>
<dbReference type="CDD" id="cd16913">
    <property type="entry name" value="YkuD_like"/>
    <property type="match status" value="1"/>
</dbReference>
<dbReference type="SUPFAM" id="SSF141523">
    <property type="entry name" value="L,D-transpeptidase catalytic domain-like"/>
    <property type="match status" value="1"/>
</dbReference>
<evidence type="ECO:0000256" key="8">
    <source>
        <dbReference type="SAM" id="SignalP"/>
    </source>
</evidence>
<dbReference type="Gene3D" id="2.40.440.10">
    <property type="entry name" value="L,D-transpeptidase catalytic domain-like"/>
    <property type="match status" value="1"/>
</dbReference>
<dbReference type="PANTHER" id="PTHR36699">
    <property type="entry name" value="LD-TRANSPEPTIDASE"/>
    <property type="match status" value="1"/>
</dbReference>
<dbReference type="PANTHER" id="PTHR36699:SF1">
    <property type="entry name" value="L,D-TRANSPEPTIDASE YAFK-RELATED"/>
    <property type="match status" value="1"/>
</dbReference>
<evidence type="ECO:0000256" key="2">
    <source>
        <dbReference type="ARBA" id="ARBA00005992"/>
    </source>
</evidence>
<comment type="pathway">
    <text evidence="1 7">Cell wall biogenesis; peptidoglycan biosynthesis.</text>
</comment>
<keyword evidence="8" id="KW-0732">Signal</keyword>